<dbReference type="Proteomes" id="UP000027178">
    <property type="component" value="Unassembled WGS sequence"/>
</dbReference>
<evidence type="ECO:0000313" key="2">
    <source>
        <dbReference type="Proteomes" id="UP000027178"/>
    </source>
</evidence>
<dbReference type="InterPro" id="IPR009351">
    <property type="entry name" value="AlkZ-like"/>
</dbReference>
<organism evidence="1 2">
    <name type="scientific">Kitasatospora cheerisanensis KCTC 2395</name>
    <dbReference type="NCBI Taxonomy" id="1348663"/>
    <lineage>
        <taxon>Bacteria</taxon>
        <taxon>Bacillati</taxon>
        <taxon>Actinomycetota</taxon>
        <taxon>Actinomycetes</taxon>
        <taxon>Kitasatosporales</taxon>
        <taxon>Streptomycetaceae</taxon>
        <taxon>Kitasatospora</taxon>
    </lineage>
</organism>
<dbReference type="Pfam" id="PF06224">
    <property type="entry name" value="AlkZ-like"/>
    <property type="match status" value="1"/>
</dbReference>
<dbReference type="OrthoDB" id="9148135at2"/>
<keyword evidence="2" id="KW-1185">Reference proteome</keyword>
<dbReference type="HOGENOM" id="CLU_047003_0_1_11"/>
<dbReference type="EMBL" id="JNBY01000037">
    <property type="protein sequence ID" value="KDN87377.1"/>
    <property type="molecule type" value="Genomic_DNA"/>
</dbReference>
<sequence length="360" mass="38254">MHSPALDDDRVRSLRTRGQGLGAGVRLRTAAEAVERVIGVQAQDARAGALGIRVRTTGLTAAELRRALEVDRTLVRSWLLRGTLHTVTTADLRWLLALLGPQFLRLSARRYRELGLDEALCDAAETVITDTLAAHGPSTRAELTHRLATAGLPADGQAPFHLIRRAALRGRICFGPEREGDATFVLLADWLPDAPGGPAGEAAVTALARRYLHAHGPAAPEDFAGWSGLPATAARRAWRSLDLLTVRVRDRDCALPADRAAELDAAPGPAPDVRLLPMYDNYLIAHRTSALAVPAAHEQQVRPGGGQVRAAVLADGLARGTWAWRRGRVDTALFDPADATALATGLAAESAAVADFLGAA</sequence>
<dbReference type="RefSeq" id="WP_035859067.1">
    <property type="nucleotide sequence ID" value="NZ_KK853997.1"/>
</dbReference>
<gene>
    <name evidence="1" type="ORF">KCH_08680</name>
</gene>
<dbReference type="PANTHER" id="PTHR38479">
    <property type="entry name" value="LMO0824 PROTEIN"/>
    <property type="match status" value="1"/>
</dbReference>
<comment type="caution">
    <text evidence="1">The sequence shown here is derived from an EMBL/GenBank/DDBJ whole genome shotgun (WGS) entry which is preliminary data.</text>
</comment>
<dbReference type="PANTHER" id="PTHR38479:SF2">
    <property type="entry name" value="WINGED HELIX DNA-BINDING DOMAIN-CONTAINING PROTEIN"/>
    <property type="match status" value="1"/>
</dbReference>
<protein>
    <recommendedName>
        <fullName evidence="3">Winged helix DNA-binding domain-containing protein</fullName>
    </recommendedName>
</protein>
<dbReference type="eggNOG" id="COG3214">
    <property type="taxonomic scope" value="Bacteria"/>
</dbReference>
<name>A0A066Z1I9_9ACTN</name>
<reference evidence="1 2" key="1">
    <citation type="submission" date="2014-05" db="EMBL/GenBank/DDBJ databases">
        <title>Draft Genome Sequence of Kitasatospora cheerisanensis KCTC 2395.</title>
        <authorList>
            <person name="Nam D.H."/>
        </authorList>
    </citation>
    <scope>NUCLEOTIDE SEQUENCE [LARGE SCALE GENOMIC DNA]</scope>
    <source>
        <strain evidence="1 2">KCTC 2395</strain>
    </source>
</reference>
<dbReference type="AlphaFoldDB" id="A0A066Z1I9"/>
<proteinExistence type="predicted"/>
<evidence type="ECO:0000313" key="1">
    <source>
        <dbReference type="EMBL" id="KDN87377.1"/>
    </source>
</evidence>
<evidence type="ECO:0008006" key="3">
    <source>
        <dbReference type="Google" id="ProtNLM"/>
    </source>
</evidence>
<accession>A0A066Z1I9</accession>
<dbReference type="PATRIC" id="fig|1348663.4.peg.825"/>